<dbReference type="EMBL" id="NRRV01000070">
    <property type="protein sequence ID" value="MBK1633163.1"/>
    <property type="molecule type" value="Genomic_DNA"/>
</dbReference>
<comment type="caution">
    <text evidence="3">The sequence shown here is derived from an EMBL/GenBank/DDBJ whole genome shotgun (WGS) entry which is preliminary data.</text>
</comment>
<dbReference type="Proteomes" id="UP000748752">
    <property type="component" value="Unassembled WGS sequence"/>
</dbReference>
<dbReference type="CDD" id="cd14727">
    <property type="entry name" value="ChanN-like"/>
    <property type="match status" value="1"/>
</dbReference>
<proteinExistence type="predicted"/>
<evidence type="ECO:0000259" key="2">
    <source>
        <dbReference type="SMART" id="SM00228"/>
    </source>
</evidence>
<dbReference type="InterPro" id="IPR007314">
    <property type="entry name" value="Cofac_haem-bd_dom"/>
</dbReference>
<dbReference type="InterPro" id="IPR001478">
    <property type="entry name" value="PDZ"/>
</dbReference>
<dbReference type="Gene3D" id="3.40.50.11550">
    <property type="match status" value="1"/>
</dbReference>
<keyword evidence="1" id="KW-0732">Signal</keyword>
<dbReference type="SUPFAM" id="SSF159501">
    <property type="entry name" value="EreA/ChaN-like"/>
    <property type="match status" value="1"/>
</dbReference>
<organism evidence="3 4">
    <name type="scientific">Thiohalocapsa halophila</name>
    <dbReference type="NCBI Taxonomy" id="69359"/>
    <lineage>
        <taxon>Bacteria</taxon>
        <taxon>Pseudomonadati</taxon>
        <taxon>Pseudomonadota</taxon>
        <taxon>Gammaproteobacteria</taxon>
        <taxon>Chromatiales</taxon>
        <taxon>Chromatiaceae</taxon>
        <taxon>Thiohalocapsa</taxon>
    </lineage>
</organism>
<evidence type="ECO:0000313" key="3">
    <source>
        <dbReference type="EMBL" id="MBK1633163.1"/>
    </source>
</evidence>
<dbReference type="Pfam" id="PF13180">
    <property type="entry name" value="PDZ_2"/>
    <property type="match status" value="1"/>
</dbReference>
<name>A0ABS1CN88_9GAMM</name>
<evidence type="ECO:0000256" key="1">
    <source>
        <dbReference type="SAM" id="SignalP"/>
    </source>
</evidence>
<dbReference type="Pfam" id="PF04187">
    <property type="entry name" value="Cofac_haem_bdg"/>
    <property type="match status" value="1"/>
</dbReference>
<dbReference type="RefSeq" id="WP_200241187.1">
    <property type="nucleotide sequence ID" value="NZ_NRRV01000070.1"/>
</dbReference>
<feature type="chain" id="PRO_5045717680" evidence="1">
    <location>
        <begin position="27"/>
        <end position="394"/>
    </location>
</feature>
<feature type="domain" description="PDZ" evidence="2">
    <location>
        <begin position="307"/>
        <end position="379"/>
    </location>
</feature>
<dbReference type="SMART" id="SM00228">
    <property type="entry name" value="PDZ"/>
    <property type="match status" value="1"/>
</dbReference>
<evidence type="ECO:0000313" key="4">
    <source>
        <dbReference type="Proteomes" id="UP000748752"/>
    </source>
</evidence>
<accession>A0ABS1CN88</accession>
<sequence length="394" mass="43161">MIQRVFNFLSTTALLTAAFTAASASAPDTEAPSAGMLPGQDEIRDTATAVVDTARVAGIDDLLARLGDKRVIYIGESHDRYEDHLNQLRIIRGLHEQGHDLAIGMEFFQQPFQAALDAFVAGEISESELLKRTEYFTRWRFDYRLYRPILRFAREHDIPLIALNLPKEITDQAGDGGIDSLIPEHAALIPADIDRDDPAYRERVEAVFAMHPKDDDADFEHFLDVQLLWDEGMAARAAGYLRGHPDKTLVVLAGTGHVEYGHGIPDRVARRIDVPAATVVSGKMRPFDPALADFILYPQRVELPATGLLGVMLDTESGGEGLGIDGFSENSGAKAAGVEAGDRIVSVGDSAIDSYADIRIALMDSRPGETLPVEVLREKMIGGSERLTFDVELH</sequence>
<dbReference type="SUPFAM" id="SSF50156">
    <property type="entry name" value="PDZ domain-like"/>
    <property type="match status" value="1"/>
</dbReference>
<feature type="signal peptide" evidence="1">
    <location>
        <begin position="1"/>
        <end position="26"/>
    </location>
</feature>
<keyword evidence="4" id="KW-1185">Reference proteome</keyword>
<protein>
    <submittedName>
        <fullName evidence="3">Iron-regulated protein</fullName>
    </submittedName>
</protein>
<dbReference type="Gene3D" id="2.30.42.10">
    <property type="match status" value="1"/>
</dbReference>
<gene>
    <name evidence="3" type="ORF">CKO31_20895</name>
</gene>
<reference evidence="3 4" key="1">
    <citation type="journal article" date="2020" name="Microorganisms">
        <title>Osmotic Adaptation and Compatible Solute Biosynthesis of Phototrophic Bacteria as Revealed from Genome Analyses.</title>
        <authorList>
            <person name="Imhoff J.F."/>
            <person name="Rahn T."/>
            <person name="Kunzel S."/>
            <person name="Keller A."/>
            <person name="Neulinger S.C."/>
        </authorList>
    </citation>
    <scope>NUCLEOTIDE SEQUENCE [LARGE SCALE GENOMIC DNA]</scope>
    <source>
        <strain evidence="3 4">DSM 6210</strain>
    </source>
</reference>
<dbReference type="InterPro" id="IPR036034">
    <property type="entry name" value="PDZ_sf"/>
</dbReference>